<evidence type="ECO:0000313" key="11">
    <source>
        <dbReference type="EMBL" id="KAG2439663.1"/>
    </source>
</evidence>
<comment type="caution">
    <text evidence="11">The sequence shown here is derived from an EMBL/GenBank/DDBJ whole genome shotgun (WGS) entry which is preliminary data.</text>
</comment>
<evidence type="ECO:0000256" key="2">
    <source>
        <dbReference type="ARBA" id="ARBA00022679"/>
    </source>
</evidence>
<dbReference type="SMART" id="SM00220">
    <property type="entry name" value="S_TKc"/>
    <property type="match status" value="1"/>
</dbReference>
<feature type="domain" description="Protein kinase" evidence="10">
    <location>
        <begin position="235"/>
        <end position="496"/>
    </location>
</feature>
<keyword evidence="3 7" id="KW-0547">Nucleotide-binding</keyword>
<keyword evidence="4" id="KW-0418">Kinase</keyword>
<evidence type="ECO:0000313" key="12">
    <source>
        <dbReference type="Proteomes" id="UP000650467"/>
    </source>
</evidence>
<evidence type="ECO:0000256" key="1">
    <source>
        <dbReference type="ARBA" id="ARBA00022527"/>
    </source>
</evidence>
<evidence type="ECO:0000259" key="10">
    <source>
        <dbReference type="PROSITE" id="PS50011"/>
    </source>
</evidence>
<dbReference type="InterPro" id="IPR011009">
    <property type="entry name" value="Kinase-like_dom_sf"/>
</dbReference>
<evidence type="ECO:0000256" key="8">
    <source>
        <dbReference type="PIRSR" id="PIRSR630616-3"/>
    </source>
</evidence>
<proteinExistence type="predicted"/>
<evidence type="ECO:0000256" key="3">
    <source>
        <dbReference type="ARBA" id="ARBA00022741"/>
    </source>
</evidence>
<feature type="binding site" evidence="7">
    <location>
        <begin position="304"/>
        <end position="306"/>
    </location>
    <ligand>
        <name>ATP</name>
        <dbReference type="ChEBI" id="CHEBI:30616"/>
    </ligand>
</feature>
<feature type="region of interest" description="Disordered" evidence="9">
    <location>
        <begin position="84"/>
        <end position="107"/>
    </location>
</feature>
<dbReference type="GO" id="GO:0005524">
    <property type="term" value="F:ATP binding"/>
    <property type="evidence" value="ECO:0007669"/>
    <property type="project" value="UniProtKB-KW"/>
</dbReference>
<feature type="binding site" evidence="7">
    <location>
        <position position="264"/>
    </location>
    <ligand>
        <name>ATP</name>
        <dbReference type="ChEBI" id="CHEBI:30616"/>
    </ligand>
</feature>
<accession>A0A835W6Z8</accession>
<keyword evidence="1" id="KW-0723">Serine/threonine-protein kinase</keyword>
<dbReference type="InterPro" id="IPR008271">
    <property type="entry name" value="Ser/Thr_kinase_AS"/>
</dbReference>
<protein>
    <recommendedName>
        <fullName evidence="10">Protein kinase domain-containing protein</fullName>
    </recommendedName>
</protein>
<evidence type="ECO:0000256" key="9">
    <source>
        <dbReference type="SAM" id="MobiDB-lite"/>
    </source>
</evidence>
<dbReference type="Pfam" id="PF00069">
    <property type="entry name" value="Pkinase"/>
    <property type="match status" value="1"/>
</dbReference>
<dbReference type="GO" id="GO:0004674">
    <property type="term" value="F:protein serine/threonine kinase activity"/>
    <property type="evidence" value="ECO:0007669"/>
    <property type="project" value="UniProtKB-KW"/>
</dbReference>
<evidence type="ECO:0000256" key="4">
    <source>
        <dbReference type="ARBA" id="ARBA00022777"/>
    </source>
</evidence>
<evidence type="ECO:0000256" key="7">
    <source>
        <dbReference type="PIRSR" id="PIRSR630616-2"/>
    </source>
</evidence>
<keyword evidence="5 7" id="KW-0067">ATP-binding</keyword>
<keyword evidence="12" id="KW-1185">Reference proteome</keyword>
<evidence type="ECO:0000256" key="6">
    <source>
        <dbReference type="PIRSR" id="PIRSR630616-1"/>
    </source>
</evidence>
<dbReference type="Proteomes" id="UP000650467">
    <property type="component" value="Unassembled WGS sequence"/>
</dbReference>
<feature type="binding site" evidence="7">
    <location>
        <begin position="355"/>
        <end position="356"/>
    </location>
    <ligand>
        <name>ATP</name>
        <dbReference type="ChEBI" id="CHEBI:30616"/>
    </ligand>
</feature>
<reference evidence="11" key="1">
    <citation type="journal article" date="2020" name="bioRxiv">
        <title>Comparative genomics of Chlamydomonas.</title>
        <authorList>
            <person name="Craig R.J."/>
            <person name="Hasan A.R."/>
            <person name="Ness R.W."/>
            <person name="Keightley P.D."/>
        </authorList>
    </citation>
    <scope>NUCLEOTIDE SEQUENCE</scope>
    <source>
        <strain evidence="11">SAG 7.73</strain>
    </source>
</reference>
<dbReference type="InterPro" id="IPR000719">
    <property type="entry name" value="Prot_kinase_dom"/>
</dbReference>
<dbReference type="SUPFAM" id="SSF56112">
    <property type="entry name" value="Protein kinase-like (PK-like)"/>
    <property type="match status" value="1"/>
</dbReference>
<dbReference type="OrthoDB" id="377346at2759"/>
<dbReference type="EMBL" id="JAEHOC010000008">
    <property type="protein sequence ID" value="KAG2439663.1"/>
    <property type="molecule type" value="Genomic_DNA"/>
</dbReference>
<dbReference type="PANTHER" id="PTHR24350">
    <property type="entry name" value="SERINE/THREONINE-PROTEIN KINASE IAL-RELATED"/>
    <property type="match status" value="1"/>
</dbReference>
<dbReference type="PROSITE" id="PS00108">
    <property type="entry name" value="PROTEIN_KINASE_ST"/>
    <property type="match status" value="1"/>
</dbReference>
<dbReference type="AlphaFoldDB" id="A0A835W6Z8"/>
<sequence length="512" mass="55980">MAAASALIPGAAATISNCQLLLALPAPSPAVPSATDDPTRAPVTSGPLSAIWHQEQNFAIAGPIPSSSNSSSGRAFHLRQQLQAARQEMQPQLDARRKQQMQPQPQQLRQCDVVDLLEVLEVMDREDGDAALPAPPPAGAPPDEKWVAAVAAAPLPRLLQPAKEEVAQQQGQRQEGIEAAWRRKQLLRQEHTVKAGAAKDDYDNCEDMMDESLLLGVNPALPRAMRRRCWTLSDYVVTKRLYKGSMSSVYRATCKHSGTVVALKVFFRNRVSVNTLHMVKREVALHVPLVHPNIMCNHLVLVEEYAPRGDLYGIHRHMGSRLTEKQTTELVLAPFLDALAYLHSRGIVHRDIKPENILYTQDWTLKLADFGAPEVERCPLKHTHDENKTNTALAYTSAVDIWSVGVLAYELLVGFPPLLASSDKEAAVPTSAAAADHQQVLGVSTTTGLDITQLNQGALPFPASVSALARDFIRSALAEVPGDRPTVQGLLQHGWLVRAIRRVRQNAPAAVH</sequence>
<feature type="active site" description="Proton acceptor" evidence="6">
    <location>
        <position position="351"/>
    </location>
</feature>
<organism evidence="11 12">
    <name type="scientific">Chlamydomonas incerta</name>
    <dbReference type="NCBI Taxonomy" id="51695"/>
    <lineage>
        <taxon>Eukaryota</taxon>
        <taxon>Viridiplantae</taxon>
        <taxon>Chlorophyta</taxon>
        <taxon>core chlorophytes</taxon>
        <taxon>Chlorophyceae</taxon>
        <taxon>CS clade</taxon>
        <taxon>Chlamydomonadales</taxon>
        <taxon>Chlamydomonadaceae</taxon>
        <taxon>Chlamydomonas</taxon>
    </lineage>
</organism>
<gene>
    <name evidence="11" type="ORF">HXX76_005013</name>
</gene>
<keyword evidence="2" id="KW-0808">Transferase</keyword>
<feature type="cross-link" description="Glycyl lysine isopeptide (Lys-Gly) (interchain with G-Cter in SUMO2)" evidence="8">
    <location>
        <position position="353"/>
    </location>
</feature>
<evidence type="ECO:0000256" key="5">
    <source>
        <dbReference type="ARBA" id="ARBA00022840"/>
    </source>
</evidence>
<dbReference type="Gene3D" id="1.10.510.10">
    <property type="entry name" value="Transferase(Phosphotransferase) domain 1"/>
    <property type="match status" value="1"/>
</dbReference>
<dbReference type="InterPro" id="IPR030616">
    <property type="entry name" value="Aur-like"/>
</dbReference>
<feature type="binding site" evidence="7">
    <location>
        <position position="369"/>
    </location>
    <ligand>
        <name>ATP</name>
        <dbReference type="ChEBI" id="CHEBI:30616"/>
    </ligand>
</feature>
<dbReference type="PROSITE" id="PS50011">
    <property type="entry name" value="PROTEIN_KINASE_DOM"/>
    <property type="match status" value="1"/>
</dbReference>
<name>A0A835W6Z8_CHLIN</name>